<dbReference type="Proteomes" id="UP000325577">
    <property type="component" value="Linkage Group LG0"/>
</dbReference>
<protein>
    <submittedName>
        <fullName evidence="2">Uncharacterized protein</fullName>
    </submittedName>
</protein>
<evidence type="ECO:0000313" key="2">
    <source>
        <dbReference type="EMBL" id="KAA8550040.1"/>
    </source>
</evidence>
<dbReference type="AlphaFoldDB" id="A0A5J5C7T1"/>
<reference evidence="2 3" key="1">
    <citation type="submission" date="2019-09" db="EMBL/GenBank/DDBJ databases">
        <title>A chromosome-level genome assembly of the Chinese tupelo Nyssa sinensis.</title>
        <authorList>
            <person name="Yang X."/>
            <person name="Kang M."/>
            <person name="Yang Y."/>
            <person name="Xiong H."/>
            <person name="Wang M."/>
            <person name="Zhang Z."/>
            <person name="Wang Z."/>
            <person name="Wu H."/>
            <person name="Ma T."/>
            <person name="Liu J."/>
            <person name="Xi Z."/>
        </authorList>
    </citation>
    <scope>NUCLEOTIDE SEQUENCE [LARGE SCALE GENOMIC DNA]</scope>
    <source>
        <strain evidence="2">J267</strain>
        <tissue evidence="2">Leaf</tissue>
    </source>
</reference>
<organism evidence="2 3">
    <name type="scientific">Nyssa sinensis</name>
    <dbReference type="NCBI Taxonomy" id="561372"/>
    <lineage>
        <taxon>Eukaryota</taxon>
        <taxon>Viridiplantae</taxon>
        <taxon>Streptophyta</taxon>
        <taxon>Embryophyta</taxon>
        <taxon>Tracheophyta</taxon>
        <taxon>Spermatophyta</taxon>
        <taxon>Magnoliopsida</taxon>
        <taxon>eudicotyledons</taxon>
        <taxon>Gunneridae</taxon>
        <taxon>Pentapetalae</taxon>
        <taxon>asterids</taxon>
        <taxon>Cornales</taxon>
        <taxon>Nyssaceae</taxon>
        <taxon>Nyssa</taxon>
    </lineage>
</organism>
<dbReference type="OrthoDB" id="1702039at2759"/>
<sequence>MSHNSAKRIAKDATELAVLKLFMEAMMSEIWRVMKLELKQVHERIDQMESAHEKLQNASNVRRRERVQPREVRVEDEEPYGTGFGEEDDRDSVVAFDTDDMPPLEDVSAEEYLAPNALTLVAGRALSL</sequence>
<gene>
    <name evidence="2" type="ORF">F0562_001724</name>
</gene>
<name>A0A5J5C7T1_9ASTE</name>
<evidence type="ECO:0000313" key="3">
    <source>
        <dbReference type="Proteomes" id="UP000325577"/>
    </source>
</evidence>
<feature type="region of interest" description="Disordered" evidence="1">
    <location>
        <begin position="52"/>
        <end position="91"/>
    </location>
</feature>
<evidence type="ECO:0000256" key="1">
    <source>
        <dbReference type="SAM" id="MobiDB-lite"/>
    </source>
</evidence>
<accession>A0A5J5C7T1</accession>
<feature type="compositionally biased region" description="Acidic residues" evidence="1">
    <location>
        <begin position="74"/>
        <end position="90"/>
    </location>
</feature>
<proteinExistence type="predicted"/>
<keyword evidence="3" id="KW-1185">Reference proteome</keyword>
<dbReference type="EMBL" id="CM018031">
    <property type="protein sequence ID" value="KAA8550040.1"/>
    <property type="molecule type" value="Genomic_DNA"/>
</dbReference>